<keyword evidence="3" id="KW-1185">Reference proteome</keyword>
<sequence length="81" mass="9698">MNIHLMKVVTYLLFAVMMYLSHKDFQNFYKKDYDLHSNKKEIIKYINKCEIRIGIILFFIMTNIIIIATNLNKILNIKGLK</sequence>
<evidence type="ECO:0000313" key="3">
    <source>
        <dbReference type="Proteomes" id="UP001224418"/>
    </source>
</evidence>
<dbReference type="RefSeq" id="WP_111944482.1">
    <property type="nucleotide sequence ID" value="NZ_BAAACJ010000013.1"/>
</dbReference>
<keyword evidence="1" id="KW-0472">Membrane</keyword>
<gene>
    <name evidence="2" type="ORF">QOZ93_002093</name>
</gene>
<name>A0ABU0JTD2_HATLI</name>
<keyword evidence="1" id="KW-1133">Transmembrane helix</keyword>
<evidence type="ECO:0000256" key="1">
    <source>
        <dbReference type="SAM" id="Phobius"/>
    </source>
</evidence>
<feature type="transmembrane region" description="Helical" evidence="1">
    <location>
        <begin position="51"/>
        <end position="71"/>
    </location>
</feature>
<keyword evidence="1" id="KW-0812">Transmembrane</keyword>
<organism evidence="2 3">
    <name type="scientific">Hathewaya limosa</name>
    <name type="common">Clostridium limosum</name>
    <dbReference type="NCBI Taxonomy" id="1536"/>
    <lineage>
        <taxon>Bacteria</taxon>
        <taxon>Bacillati</taxon>
        <taxon>Bacillota</taxon>
        <taxon>Clostridia</taxon>
        <taxon>Eubacteriales</taxon>
        <taxon>Clostridiaceae</taxon>
        <taxon>Hathewaya</taxon>
    </lineage>
</organism>
<comment type="caution">
    <text evidence="2">The sequence shown here is derived from an EMBL/GenBank/DDBJ whole genome shotgun (WGS) entry which is preliminary data.</text>
</comment>
<accession>A0ABU0JTD2</accession>
<protein>
    <submittedName>
        <fullName evidence="2">Uncharacterized protein</fullName>
    </submittedName>
</protein>
<evidence type="ECO:0000313" key="2">
    <source>
        <dbReference type="EMBL" id="MDQ0480345.1"/>
    </source>
</evidence>
<dbReference type="Proteomes" id="UP001224418">
    <property type="component" value="Unassembled WGS sequence"/>
</dbReference>
<dbReference type="EMBL" id="JAUSWN010000017">
    <property type="protein sequence ID" value="MDQ0480345.1"/>
    <property type="molecule type" value="Genomic_DNA"/>
</dbReference>
<reference evidence="2 3" key="1">
    <citation type="submission" date="2023-07" db="EMBL/GenBank/DDBJ databases">
        <title>Genomic Encyclopedia of Type Strains, Phase IV (KMG-IV): sequencing the most valuable type-strain genomes for metagenomic binning, comparative biology and taxonomic classification.</title>
        <authorList>
            <person name="Goeker M."/>
        </authorList>
    </citation>
    <scope>NUCLEOTIDE SEQUENCE [LARGE SCALE GENOMIC DNA]</scope>
    <source>
        <strain evidence="2 3">DSM 1400</strain>
    </source>
</reference>
<proteinExistence type="predicted"/>